<organism evidence="7 8">
    <name type="scientific">Microbotryum saponariae</name>
    <dbReference type="NCBI Taxonomy" id="289078"/>
    <lineage>
        <taxon>Eukaryota</taxon>
        <taxon>Fungi</taxon>
        <taxon>Dikarya</taxon>
        <taxon>Basidiomycota</taxon>
        <taxon>Pucciniomycotina</taxon>
        <taxon>Microbotryomycetes</taxon>
        <taxon>Microbotryales</taxon>
        <taxon>Microbotryaceae</taxon>
        <taxon>Microbotryum</taxon>
    </lineage>
</organism>
<dbReference type="AlphaFoldDB" id="A0A2X0LA69"/>
<evidence type="ECO:0000313" key="7">
    <source>
        <dbReference type="EMBL" id="SCZ92653.1"/>
    </source>
</evidence>
<dbReference type="FunFam" id="3.40.1490.10:FF:000001">
    <property type="entry name" value="Peptidyl-tRNA hydrolase 2"/>
    <property type="match status" value="1"/>
</dbReference>
<dbReference type="NCBIfam" id="TIGR00283">
    <property type="entry name" value="arch_pth2"/>
    <property type="match status" value="1"/>
</dbReference>
<keyword evidence="6" id="KW-0812">Transmembrane</keyword>
<dbReference type="CDD" id="cd02430">
    <property type="entry name" value="PTH2"/>
    <property type="match status" value="1"/>
</dbReference>
<feature type="transmembrane region" description="Helical" evidence="6">
    <location>
        <begin position="12"/>
        <end position="32"/>
    </location>
</feature>
<proteinExistence type="inferred from homology"/>
<name>A0A2X0LA69_9BASI</name>
<evidence type="ECO:0000256" key="3">
    <source>
        <dbReference type="ARBA" id="ARBA00038050"/>
    </source>
</evidence>
<dbReference type="EC" id="3.1.1.29" evidence="1"/>
<dbReference type="PANTHER" id="PTHR12649">
    <property type="entry name" value="PEPTIDYL-TRNA HYDROLASE 2"/>
    <property type="match status" value="1"/>
</dbReference>
<dbReference type="SUPFAM" id="SSF102462">
    <property type="entry name" value="Peptidyl-tRNA hydrolase II"/>
    <property type="match status" value="1"/>
</dbReference>
<dbReference type="Pfam" id="PF01981">
    <property type="entry name" value="PTH2"/>
    <property type="match status" value="1"/>
</dbReference>
<dbReference type="PANTHER" id="PTHR12649:SF11">
    <property type="entry name" value="PEPTIDYL-TRNA HYDROLASE 2, MITOCHONDRIAL"/>
    <property type="match status" value="1"/>
</dbReference>
<dbReference type="GO" id="GO:0004045">
    <property type="term" value="F:peptidyl-tRNA hydrolase activity"/>
    <property type="evidence" value="ECO:0007669"/>
    <property type="project" value="UniProtKB-EC"/>
</dbReference>
<feature type="compositionally biased region" description="Acidic residues" evidence="5">
    <location>
        <begin position="53"/>
        <end position="65"/>
    </location>
</feature>
<keyword evidence="6" id="KW-0472">Membrane</keyword>
<comment type="similarity">
    <text evidence="3">Belongs to the PTH2 family.</text>
</comment>
<reference evidence="8" key="1">
    <citation type="submission" date="2016-10" db="EMBL/GenBank/DDBJ databases">
        <authorList>
            <person name="Jeantristanb JTB J.-T."/>
            <person name="Ricardo R."/>
        </authorList>
    </citation>
    <scope>NUCLEOTIDE SEQUENCE [LARGE SCALE GENOMIC DNA]</scope>
</reference>
<dbReference type="NCBIfam" id="NF003314">
    <property type="entry name" value="PRK04322.1"/>
    <property type="match status" value="1"/>
</dbReference>
<protein>
    <recommendedName>
        <fullName evidence="1">peptidyl-tRNA hydrolase</fullName>
        <ecNumber evidence="1">3.1.1.29</ecNumber>
    </recommendedName>
</protein>
<dbReference type="Gene3D" id="3.40.1490.10">
    <property type="entry name" value="Bit1"/>
    <property type="match status" value="1"/>
</dbReference>
<evidence type="ECO:0000256" key="6">
    <source>
        <dbReference type="SAM" id="Phobius"/>
    </source>
</evidence>
<evidence type="ECO:0000256" key="2">
    <source>
        <dbReference type="ARBA" id="ARBA00022801"/>
    </source>
</evidence>
<keyword evidence="6" id="KW-1133">Transmembrane helix</keyword>
<dbReference type="GO" id="GO:0005829">
    <property type="term" value="C:cytosol"/>
    <property type="evidence" value="ECO:0007669"/>
    <property type="project" value="TreeGrafter"/>
</dbReference>
<evidence type="ECO:0000256" key="4">
    <source>
        <dbReference type="ARBA" id="ARBA00048707"/>
    </source>
</evidence>
<dbReference type="InterPro" id="IPR023476">
    <property type="entry name" value="Pep_tRNA_hydro_II_dom_sf"/>
</dbReference>
<dbReference type="OrthoDB" id="1733656at2759"/>
<dbReference type="EMBL" id="FMWP01000018">
    <property type="protein sequence ID" value="SCZ92653.1"/>
    <property type="molecule type" value="Genomic_DNA"/>
</dbReference>
<feature type="region of interest" description="Disordered" evidence="5">
    <location>
        <begin position="48"/>
        <end position="67"/>
    </location>
</feature>
<keyword evidence="2" id="KW-0378">Hydrolase</keyword>
<sequence>MSSSPLGSSSTSLWSTCAAVALASGAIGYASHRFGRFTAALRGKLSYPTAKDEETEDEEDDDSGDEVNLTDLATVKAKGDEPCKLVLVVRTDLQMTKGKIAAQCGHATLACYKSVIKGNPDLVRHWERTGQAKIAVKCDSEEELLILQATAKSLGICARSIQDAGRTQVASGSTTVLGIGPAPVQLVNQVTQHLKLL</sequence>
<dbReference type="InterPro" id="IPR002833">
    <property type="entry name" value="PTH2"/>
</dbReference>
<gene>
    <name evidence="7" type="ORF">BZ3500_MVSOF-1268-A1-R1_CHR5-2G08071</name>
</gene>
<evidence type="ECO:0000313" key="8">
    <source>
        <dbReference type="Proteomes" id="UP000249723"/>
    </source>
</evidence>
<keyword evidence="8" id="KW-1185">Reference proteome</keyword>
<dbReference type="Proteomes" id="UP000249723">
    <property type="component" value="Unassembled WGS sequence"/>
</dbReference>
<comment type="catalytic activity">
    <reaction evidence="4">
        <text>an N-acyl-L-alpha-aminoacyl-tRNA + H2O = an N-acyl-L-amino acid + a tRNA + H(+)</text>
        <dbReference type="Rhea" id="RHEA:54448"/>
        <dbReference type="Rhea" id="RHEA-COMP:10123"/>
        <dbReference type="Rhea" id="RHEA-COMP:13883"/>
        <dbReference type="ChEBI" id="CHEBI:15377"/>
        <dbReference type="ChEBI" id="CHEBI:15378"/>
        <dbReference type="ChEBI" id="CHEBI:59874"/>
        <dbReference type="ChEBI" id="CHEBI:78442"/>
        <dbReference type="ChEBI" id="CHEBI:138191"/>
        <dbReference type="EC" id="3.1.1.29"/>
    </reaction>
</comment>
<evidence type="ECO:0000256" key="1">
    <source>
        <dbReference type="ARBA" id="ARBA00013260"/>
    </source>
</evidence>
<accession>A0A2X0LA69</accession>
<evidence type="ECO:0000256" key="5">
    <source>
        <dbReference type="SAM" id="MobiDB-lite"/>
    </source>
</evidence>
<dbReference type="STRING" id="289078.A0A2X0LA69"/>